<reference evidence="2 3" key="1">
    <citation type="journal article" date="2011" name="Stand. Genomic Sci.">
        <title>Complete genome sequence of the hyperthermophilic chemolithoautotroph Pyrolobus fumarii type strain (1A).</title>
        <authorList>
            <person name="Anderson I."/>
            <person name="Goker M."/>
            <person name="Nolan M."/>
            <person name="Lucas S."/>
            <person name="Hammon N."/>
            <person name="Deshpande S."/>
            <person name="Cheng J.F."/>
            <person name="Tapia R."/>
            <person name="Han C."/>
            <person name="Goodwin L."/>
            <person name="Pitluck S."/>
            <person name="Huntemann M."/>
            <person name="Liolios K."/>
            <person name="Ivanova N."/>
            <person name="Pagani I."/>
            <person name="Mavromatis K."/>
            <person name="Ovchinikova G."/>
            <person name="Pati A."/>
            <person name="Chen A."/>
            <person name="Palaniappan K."/>
            <person name="Land M."/>
            <person name="Hauser L."/>
            <person name="Brambilla E.M."/>
            <person name="Huber H."/>
            <person name="Yasawong M."/>
            <person name="Rohde M."/>
            <person name="Spring S."/>
            <person name="Abt B."/>
            <person name="Sikorski J."/>
            <person name="Wirth R."/>
            <person name="Detter J.C."/>
            <person name="Woyke T."/>
            <person name="Bristow J."/>
            <person name="Eisen J.A."/>
            <person name="Markowitz V."/>
            <person name="Hugenholtz P."/>
            <person name="Kyrpides N.C."/>
            <person name="Klenk H.P."/>
            <person name="Lapidus A."/>
        </authorList>
    </citation>
    <scope>NUCLEOTIDE SEQUENCE [LARGE SCALE GENOMIC DNA]</scope>
    <source>
        <strain evidence="3">DSM 11204 / 1A</strain>
    </source>
</reference>
<gene>
    <name evidence="2" type="ordered locus">Pyrfu_0762</name>
</gene>
<dbReference type="RefSeq" id="WP_014026308.1">
    <property type="nucleotide sequence ID" value="NC_015931.1"/>
</dbReference>
<dbReference type="InterPro" id="IPR045079">
    <property type="entry name" value="Oxoprolinase-like"/>
</dbReference>
<proteinExistence type="predicted"/>
<evidence type="ECO:0000313" key="3">
    <source>
        <dbReference type="Proteomes" id="UP000001037"/>
    </source>
</evidence>
<dbReference type="STRING" id="694429.Pyrfu_0762"/>
<dbReference type="GeneID" id="11139230"/>
<dbReference type="HOGENOM" id="CLU_020413_0_0_2"/>
<dbReference type="PANTHER" id="PTHR11365:SF23">
    <property type="entry name" value="HYPOTHETICAL 5-OXOPROLINASE (EUROFUNG)-RELATED"/>
    <property type="match status" value="1"/>
</dbReference>
<dbReference type="KEGG" id="pfm:Pyrfu_0762"/>
<dbReference type="EMBL" id="CP002838">
    <property type="protein sequence ID" value="AEM38631.1"/>
    <property type="molecule type" value="Genomic_DNA"/>
</dbReference>
<dbReference type="InterPro" id="IPR003692">
    <property type="entry name" value="Hydantoinase_B"/>
</dbReference>
<dbReference type="InParanoid" id="G0EDE6"/>
<dbReference type="Pfam" id="PF02538">
    <property type="entry name" value="Hydantoinase_B"/>
    <property type="match status" value="1"/>
</dbReference>
<dbReference type="OrthoDB" id="8261at2157"/>
<evidence type="ECO:0000259" key="1">
    <source>
        <dbReference type="Pfam" id="PF02538"/>
    </source>
</evidence>
<dbReference type="EC" id="3.5.2.9" evidence="2"/>
<dbReference type="Proteomes" id="UP000001037">
    <property type="component" value="Chromosome"/>
</dbReference>
<feature type="domain" description="Hydantoinase B/oxoprolinase" evidence="1">
    <location>
        <begin position="2"/>
        <end position="506"/>
    </location>
</feature>
<keyword evidence="3" id="KW-1185">Reference proteome</keyword>
<dbReference type="PANTHER" id="PTHR11365">
    <property type="entry name" value="5-OXOPROLINASE RELATED"/>
    <property type="match status" value="1"/>
</dbReference>
<dbReference type="GO" id="GO:0006749">
    <property type="term" value="P:glutathione metabolic process"/>
    <property type="evidence" value="ECO:0007669"/>
    <property type="project" value="TreeGrafter"/>
</dbReference>
<protein>
    <submittedName>
        <fullName evidence="2">5-oxoprolinase (ATP-hydrolyzing)</fullName>
        <ecNumber evidence="2">3.5.2.9</ecNumber>
    </submittedName>
</protein>
<dbReference type="AlphaFoldDB" id="G0EDE6"/>
<keyword evidence="2" id="KW-0378">Hydrolase</keyword>
<sequence length="538" mass="58694">MRLESIWKGLVYAAEEMGSVLRRTAVSPNIRDRLDFSCAILDPEGRLVAQAEHIPVHLGVLAYSGPRLVEEIHSHGFEEGDVFVSNDPYMLGTHLNDVTLVKPVFYSGRLIAWLAVKAHHVDVGGRAPGSIGGASRIDEEGVLIHLERLVERGVQRFERLSSLITASRTPDALKMDLHAQLAALKWGESLLAGLAERYGADALLDAMRWSLEYVKRYAGRVFGGLEGRAEFSDWLEDDEGAKRVETVLEVYKGHVRVYLRGPRQLPKAVNATLPSTVAAVAYTLKAVLDPDMPVNYGLYEKLSVNAEEGSVFNAVPPAPVSAYTETVQRVVDLVQGALAELAPGRVPAASGGSMTSIAMGGEGWAFYETIGCGSGARPDSDGVDGVHVNMTNTLNTPIEILENQYPIRIEAYELRNDSCGLGKWRGGLGIRRVYRALRKTTVSIAGSRVWTKPWGLEGGEPGARAEYKIIRKDGRVELLPPLAVAKLEPGDLLVIETPGGGGYGNPCERKREHMEADVREGKVSLERVELLQAECTRQ</sequence>
<accession>G0EDE6</accession>
<dbReference type="GO" id="GO:0005829">
    <property type="term" value="C:cytosol"/>
    <property type="evidence" value="ECO:0007669"/>
    <property type="project" value="TreeGrafter"/>
</dbReference>
<evidence type="ECO:0000313" key="2">
    <source>
        <dbReference type="EMBL" id="AEM38631.1"/>
    </source>
</evidence>
<dbReference type="eggNOG" id="arCOG01512">
    <property type="taxonomic scope" value="Archaea"/>
</dbReference>
<organism evidence="2 3">
    <name type="scientific">Pyrolobus fumarii (strain DSM 11204 / 1A)</name>
    <dbReference type="NCBI Taxonomy" id="694429"/>
    <lineage>
        <taxon>Archaea</taxon>
        <taxon>Thermoproteota</taxon>
        <taxon>Thermoprotei</taxon>
        <taxon>Desulfurococcales</taxon>
        <taxon>Pyrodictiaceae</taxon>
        <taxon>Pyrolobus</taxon>
    </lineage>
</organism>
<name>G0EDE6_PYRF1</name>
<dbReference type="GO" id="GO:0017168">
    <property type="term" value="F:5-oxoprolinase (ATP-hydrolyzing) activity"/>
    <property type="evidence" value="ECO:0007669"/>
    <property type="project" value="UniProtKB-EC"/>
</dbReference>